<dbReference type="EMBL" id="CP042469">
    <property type="protein sequence ID" value="QOX62531.1"/>
    <property type="molecule type" value="Genomic_DNA"/>
</dbReference>
<organism evidence="1 2">
    <name type="scientific">Anoxybacterium hadale</name>
    <dbReference type="NCBI Taxonomy" id="3408580"/>
    <lineage>
        <taxon>Bacteria</taxon>
        <taxon>Bacillati</taxon>
        <taxon>Bacillota</taxon>
        <taxon>Clostridia</taxon>
        <taxon>Peptostreptococcales</taxon>
        <taxon>Anaerovoracaceae</taxon>
        <taxon>Anoxybacterium</taxon>
    </lineage>
</organism>
<evidence type="ECO:0000313" key="2">
    <source>
        <dbReference type="Proteomes" id="UP000594014"/>
    </source>
</evidence>
<gene>
    <name evidence="1" type="ORF">FRZ06_03820</name>
</gene>
<evidence type="ECO:0000313" key="1">
    <source>
        <dbReference type="EMBL" id="QOX62531.1"/>
    </source>
</evidence>
<sequence>MKTKNRLMILFFSTLVILFVIIYVFPNVTGALKKTEIIQYGSIQVTDHVTAYLVRNETVFFANKAGSIHYNVKEGEMVRKGVKILDITSGVQGEEESQYGKITDRISRFNGGESIFSDDLKQIKVQIAKLETRQSEALSEGEIEQAERFGQQIERLNQKRDYIQATDSAAKEEIVQHNQTINSTMGVIPQDYISRTSGVISYYVDGYESEFTPENMALLSRDKVESLNIEVQNLAREITQPKEPLYKVVDNKFWYAVFWVAPENIMKYEKGKTATINLPLGPVEGKIYDIVDAGDEFLVILEFNRYYEEFAQIRKIEADVITSDYKGLTIKNESITTKDGRPGVYVKDKSGQYVFKPVKIITSDGEWSLAEVSYFYTDNGATKVDTVNIYDEILKNPK</sequence>
<proteinExistence type="predicted"/>
<reference evidence="1" key="1">
    <citation type="submission" date="2019-08" db="EMBL/GenBank/DDBJ databases">
        <title>Genome sequence of Clostridiales bacterium MT110.</title>
        <authorList>
            <person name="Cao J."/>
        </authorList>
    </citation>
    <scope>NUCLEOTIDE SEQUENCE</scope>
    <source>
        <strain evidence="1">MT110</strain>
    </source>
</reference>
<keyword evidence="2" id="KW-1185">Reference proteome</keyword>
<dbReference type="Proteomes" id="UP000594014">
    <property type="component" value="Chromosome"/>
</dbReference>
<accession>A0ACD1A7X0</accession>
<name>A0ACD1A7X0_9FIRM</name>
<protein>
    <submittedName>
        <fullName evidence="1">Uncharacterized protein</fullName>
    </submittedName>
</protein>